<keyword evidence="5 19" id="KW-0812">Transmembrane</keyword>
<dbReference type="PANTHER" id="PTHR19890">
    <property type="entry name" value="FIBROBLAST GROWTH FACTOR RECEPTOR"/>
    <property type="match status" value="1"/>
</dbReference>
<evidence type="ECO:0000256" key="3">
    <source>
        <dbReference type="ARBA" id="ARBA00022553"/>
    </source>
</evidence>
<dbReference type="InterPro" id="IPR013098">
    <property type="entry name" value="Ig_I-set"/>
</dbReference>
<dbReference type="EC" id="2.7.10.1" evidence="2"/>
<feature type="transmembrane region" description="Helical" evidence="19">
    <location>
        <begin position="382"/>
        <end position="404"/>
    </location>
</feature>
<sequence>MFTMEINKCIKSGNAEKMLLWAALMLTGIVSVASLGPPQYVGDGRSRQIARVNNTKKLLCPVQGDPFPFIEWKKDGESINELWANHKVMKDGSLRIKEIEVENAGKYVCKATNGFGSISVNYTLVVVDEEKDVVSVDGTEVYAKSHEEDLTKEGASPRFTNPDKMKKQKIIRPVNSSLRLRCKATGNPRPQITWMKDEHNLYHGDLGRRSSWTLRLPDLQQTDSGHYTCVVWNRLGSINFTYDIQVIDKMMSKPELLAPHPLNTTVNVGETASLQCKINSEMQPHIQWLKRVDDPKFMSNNTIVISKQPFIILKSSEIGSGSDGAYLNKFVIHHVTEADGGMYICLAANTMGFSWRSAHLIVRSKHHENHYSYTIDRSNLNLPLVIGVPGGILLLVLIIAFLFFQRRRRTQYHQGAIVNGPHFNRVPTQDPEPYLGSVHSSEVKTNIHVNPIHGAQHKNLYAGIPSPHHMLSSRDKLSKNSQSIDFYTDISSVSQSHHNPHHHMQQYSYNGQ</sequence>
<dbReference type="InterPro" id="IPR007110">
    <property type="entry name" value="Ig-like_dom"/>
</dbReference>
<name>A0A8B8EIB1_CRAVI</name>
<dbReference type="RefSeq" id="XP_022339193.1">
    <property type="nucleotide sequence ID" value="XM_022483485.1"/>
</dbReference>
<dbReference type="GO" id="GO:0005007">
    <property type="term" value="F:fibroblast growth factor receptor activity"/>
    <property type="evidence" value="ECO:0007669"/>
    <property type="project" value="TreeGrafter"/>
</dbReference>
<protein>
    <recommendedName>
        <fullName evidence="2">receptor protein-tyrosine kinase</fullName>
        <ecNumber evidence="2">2.7.10.1</ecNumber>
    </recommendedName>
</protein>
<keyword evidence="14" id="KW-1015">Disulfide bond</keyword>
<dbReference type="GO" id="GO:0017134">
    <property type="term" value="F:fibroblast growth factor binding"/>
    <property type="evidence" value="ECO:0007669"/>
    <property type="project" value="TreeGrafter"/>
</dbReference>
<dbReference type="GO" id="GO:0005524">
    <property type="term" value="F:ATP binding"/>
    <property type="evidence" value="ECO:0007669"/>
    <property type="project" value="UniProtKB-KW"/>
</dbReference>
<keyword evidence="16" id="KW-0325">Glycoprotein</keyword>
<evidence type="ECO:0000256" key="19">
    <source>
        <dbReference type="SAM" id="Phobius"/>
    </source>
</evidence>
<keyword evidence="9" id="KW-0418">Kinase</keyword>
<evidence type="ECO:0000313" key="22">
    <source>
        <dbReference type="RefSeq" id="XP_022339193.1"/>
    </source>
</evidence>
<dbReference type="CDD" id="cd12087">
    <property type="entry name" value="TM_EGFR-like"/>
    <property type="match status" value="1"/>
</dbReference>
<dbReference type="FunFam" id="2.60.40.10:FF:000016">
    <property type="entry name" value="Fibroblast growth factor receptor"/>
    <property type="match status" value="1"/>
</dbReference>
<evidence type="ECO:0000256" key="15">
    <source>
        <dbReference type="ARBA" id="ARBA00023170"/>
    </source>
</evidence>
<dbReference type="InterPro" id="IPR052615">
    <property type="entry name" value="FGFRL"/>
</dbReference>
<dbReference type="SUPFAM" id="SSF48726">
    <property type="entry name" value="Immunoglobulin"/>
    <property type="match status" value="3"/>
</dbReference>
<evidence type="ECO:0000256" key="4">
    <source>
        <dbReference type="ARBA" id="ARBA00022679"/>
    </source>
</evidence>
<dbReference type="Gene3D" id="2.60.40.10">
    <property type="entry name" value="Immunoglobulins"/>
    <property type="match status" value="3"/>
</dbReference>
<evidence type="ECO:0000256" key="2">
    <source>
        <dbReference type="ARBA" id="ARBA00011902"/>
    </source>
</evidence>
<evidence type="ECO:0000256" key="13">
    <source>
        <dbReference type="ARBA" id="ARBA00023137"/>
    </source>
</evidence>
<dbReference type="Pfam" id="PF13927">
    <property type="entry name" value="Ig_3"/>
    <property type="match status" value="2"/>
</dbReference>
<dbReference type="AlphaFoldDB" id="A0A8B8EIB1"/>
<dbReference type="GO" id="GO:0005886">
    <property type="term" value="C:plasma membrane"/>
    <property type="evidence" value="ECO:0007669"/>
    <property type="project" value="TreeGrafter"/>
</dbReference>
<dbReference type="OrthoDB" id="6084240at2759"/>
<evidence type="ECO:0000256" key="17">
    <source>
        <dbReference type="ARBA" id="ARBA00023319"/>
    </source>
</evidence>
<keyword evidence="3" id="KW-0597">Phosphoprotein</keyword>
<evidence type="ECO:0000259" key="20">
    <source>
        <dbReference type="PROSITE" id="PS50835"/>
    </source>
</evidence>
<dbReference type="PROSITE" id="PS50835">
    <property type="entry name" value="IG_LIKE"/>
    <property type="match status" value="3"/>
</dbReference>
<dbReference type="FunFam" id="2.60.40.10:FF:000593">
    <property type="entry name" value="Fibroblast growth factor receptor-like 1"/>
    <property type="match status" value="1"/>
</dbReference>
<dbReference type="GeneID" id="111134464"/>
<proteinExistence type="predicted"/>
<dbReference type="InterPro" id="IPR003599">
    <property type="entry name" value="Ig_sub"/>
</dbReference>
<dbReference type="InterPro" id="IPR003598">
    <property type="entry name" value="Ig_sub2"/>
</dbReference>
<comment type="subcellular location">
    <subcellularLocation>
        <location evidence="1">Membrane</location>
        <topology evidence="1">Single-pass membrane protein</topology>
    </subcellularLocation>
</comment>
<dbReference type="Proteomes" id="UP000694844">
    <property type="component" value="Chromosome 5"/>
</dbReference>
<dbReference type="PANTHER" id="PTHR19890:SF10">
    <property type="entry name" value="FIBROBLAST GROWTH FACTOR RECEPTOR-LIKE 1"/>
    <property type="match status" value="1"/>
</dbReference>
<evidence type="ECO:0000256" key="1">
    <source>
        <dbReference type="ARBA" id="ARBA00004167"/>
    </source>
</evidence>
<feature type="domain" description="Ig-like" evidence="20">
    <location>
        <begin position="157"/>
        <end position="245"/>
    </location>
</feature>
<evidence type="ECO:0000256" key="12">
    <source>
        <dbReference type="ARBA" id="ARBA00023136"/>
    </source>
</evidence>
<keyword evidence="8" id="KW-0547">Nucleotide-binding</keyword>
<accession>A0A8B8EIB1</accession>
<evidence type="ECO:0000256" key="18">
    <source>
        <dbReference type="SAM" id="MobiDB-lite"/>
    </source>
</evidence>
<evidence type="ECO:0000256" key="14">
    <source>
        <dbReference type="ARBA" id="ARBA00023157"/>
    </source>
</evidence>
<evidence type="ECO:0000256" key="16">
    <source>
        <dbReference type="ARBA" id="ARBA00023180"/>
    </source>
</evidence>
<evidence type="ECO:0000313" key="21">
    <source>
        <dbReference type="Proteomes" id="UP000694844"/>
    </source>
</evidence>
<keyword evidence="21" id="KW-1185">Reference proteome</keyword>
<feature type="region of interest" description="Disordered" evidence="18">
    <location>
        <begin position="493"/>
        <end position="512"/>
    </location>
</feature>
<dbReference type="InterPro" id="IPR036179">
    <property type="entry name" value="Ig-like_dom_sf"/>
</dbReference>
<keyword evidence="11 19" id="KW-1133">Transmembrane helix</keyword>
<evidence type="ECO:0000256" key="7">
    <source>
        <dbReference type="ARBA" id="ARBA00022737"/>
    </source>
</evidence>
<feature type="domain" description="Ig-like" evidence="20">
    <location>
        <begin position="254"/>
        <end position="361"/>
    </location>
</feature>
<dbReference type="KEGG" id="cvn:111134464"/>
<dbReference type="Pfam" id="PF07679">
    <property type="entry name" value="I-set"/>
    <property type="match status" value="1"/>
</dbReference>
<organism evidence="21 22">
    <name type="scientific">Crassostrea virginica</name>
    <name type="common">Eastern oyster</name>
    <dbReference type="NCBI Taxonomy" id="6565"/>
    <lineage>
        <taxon>Eukaryota</taxon>
        <taxon>Metazoa</taxon>
        <taxon>Spiralia</taxon>
        <taxon>Lophotrochozoa</taxon>
        <taxon>Mollusca</taxon>
        <taxon>Bivalvia</taxon>
        <taxon>Autobranchia</taxon>
        <taxon>Pteriomorphia</taxon>
        <taxon>Ostreida</taxon>
        <taxon>Ostreoidea</taxon>
        <taxon>Ostreidae</taxon>
        <taxon>Crassostrea</taxon>
    </lineage>
</organism>
<dbReference type="SMART" id="SM00408">
    <property type="entry name" value="IGc2"/>
    <property type="match status" value="3"/>
</dbReference>
<evidence type="ECO:0000256" key="10">
    <source>
        <dbReference type="ARBA" id="ARBA00022840"/>
    </source>
</evidence>
<keyword evidence="17" id="KW-0393">Immunoglobulin domain</keyword>
<evidence type="ECO:0000256" key="11">
    <source>
        <dbReference type="ARBA" id="ARBA00022989"/>
    </source>
</evidence>
<keyword evidence="10" id="KW-0067">ATP-binding</keyword>
<keyword evidence="12 19" id="KW-0472">Membrane</keyword>
<evidence type="ECO:0000256" key="5">
    <source>
        <dbReference type="ARBA" id="ARBA00022692"/>
    </source>
</evidence>
<keyword evidence="6" id="KW-0732">Signal</keyword>
<evidence type="ECO:0000256" key="8">
    <source>
        <dbReference type="ARBA" id="ARBA00022741"/>
    </source>
</evidence>
<dbReference type="FunFam" id="2.60.40.10:FF:000020">
    <property type="entry name" value="Fibroblast growth factor receptor"/>
    <property type="match status" value="1"/>
</dbReference>
<dbReference type="SMART" id="SM00409">
    <property type="entry name" value="IG"/>
    <property type="match status" value="3"/>
</dbReference>
<feature type="domain" description="Ig-like" evidence="20">
    <location>
        <begin position="38"/>
        <end position="125"/>
    </location>
</feature>
<keyword evidence="13" id="KW-0829">Tyrosine-protein kinase</keyword>
<reference evidence="22" key="1">
    <citation type="submission" date="2025-08" db="UniProtKB">
        <authorList>
            <consortium name="RefSeq"/>
        </authorList>
    </citation>
    <scope>IDENTIFICATION</scope>
    <source>
        <tissue evidence="22">Whole sample</tissue>
    </source>
</reference>
<gene>
    <name evidence="22" type="primary">LOC111134464</name>
</gene>
<keyword evidence="4" id="KW-0808">Transferase</keyword>
<keyword evidence="7" id="KW-0677">Repeat</keyword>
<evidence type="ECO:0000256" key="9">
    <source>
        <dbReference type="ARBA" id="ARBA00022777"/>
    </source>
</evidence>
<keyword evidence="15" id="KW-0675">Receptor</keyword>
<dbReference type="InterPro" id="IPR013783">
    <property type="entry name" value="Ig-like_fold"/>
</dbReference>
<evidence type="ECO:0000256" key="6">
    <source>
        <dbReference type="ARBA" id="ARBA00022729"/>
    </source>
</evidence>